<gene>
    <name evidence="6" type="ORF">GCM10023153_11440</name>
</gene>
<dbReference type="SUPFAM" id="SSF51735">
    <property type="entry name" value="NAD(P)-binding Rossmann-fold domains"/>
    <property type="match status" value="1"/>
</dbReference>
<dbReference type="SUPFAM" id="SSF50129">
    <property type="entry name" value="GroES-like"/>
    <property type="match status" value="1"/>
</dbReference>
<evidence type="ECO:0008006" key="8">
    <source>
        <dbReference type="Google" id="ProtNLM"/>
    </source>
</evidence>
<reference evidence="7" key="1">
    <citation type="journal article" date="2019" name="Int. J. Syst. Evol. Microbiol.">
        <title>The Global Catalogue of Microorganisms (GCM) 10K type strain sequencing project: providing services to taxonomists for standard genome sequencing and annotation.</title>
        <authorList>
            <consortium name="The Broad Institute Genomics Platform"/>
            <consortium name="The Broad Institute Genome Sequencing Center for Infectious Disease"/>
            <person name="Wu L."/>
            <person name="Ma J."/>
        </authorList>
    </citation>
    <scope>NUCLEOTIDE SEQUENCE [LARGE SCALE GENOMIC DNA]</scope>
    <source>
        <strain evidence="7">JCM 17738</strain>
    </source>
</reference>
<protein>
    <recommendedName>
        <fullName evidence="8">DUF2167 domain-containing protein</fullName>
    </recommendedName>
</protein>
<feature type="transmembrane region" description="Helical" evidence="5">
    <location>
        <begin position="278"/>
        <end position="302"/>
    </location>
</feature>
<organism evidence="6 7">
    <name type="scientific">Ornithinibacter aureus</name>
    <dbReference type="NCBI Taxonomy" id="622664"/>
    <lineage>
        <taxon>Bacteria</taxon>
        <taxon>Bacillati</taxon>
        <taxon>Actinomycetota</taxon>
        <taxon>Actinomycetes</taxon>
        <taxon>Micrococcales</taxon>
        <taxon>Intrasporangiaceae</taxon>
        <taxon>Ornithinibacter</taxon>
    </lineage>
</organism>
<dbReference type="InterPro" id="IPR011032">
    <property type="entry name" value="GroES-like_sf"/>
</dbReference>
<evidence type="ECO:0000256" key="4">
    <source>
        <dbReference type="SAM" id="MobiDB-lite"/>
    </source>
</evidence>
<evidence type="ECO:0000313" key="7">
    <source>
        <dbReference type="Proteomes" id="UP001500390"/>
    </source>
</evidence>
<keyword evidence="5" id="KW-0812">Transmembrane</keyword>
<sequence length="345" mass="37146">MCQRGLQSQCEKTRITEQGTGAALFGYTELSGRVPGGQAEHLPVHQADGTHIKLPDYQPDERFVSLSHGLPTAWQAVAYAAPAFDDTLVVLGLGPIGDMACWVARRRGVGDERGDQGPAGGLVSADDEGLRQRPTGATDLEVTTVTTGVPDGMSRAPEPVRRLARTVVERGYTWYPVEMTSPGWGDRLYGARTHIGEVRLWSHRLSWGATLGAPGVPVFVDAGIWDACATGEVLGVARPPIGEQVAWLEGLLAARSLPPYDVECLTRLERERREQPPAYTGLPLAIILISSIALIVAMAWASLALDMVGLRVMASGASAALLVWLLRPVAAHRAARRARQRRQEG</sequence>
<feature type="transmembrane region" description="Helical" evidence="5">
    <location>
        <begin position="308"/>
        <end position="326"/>
    </location>
</feature>
<evidence type="ECO:0000256" key="2">
    <source>
        <dbReference type="ARBA" id="ARBA00022723"/>
    </source>
</evidence>
<evidence type="ECO:0000313" key="6">
    <source>
        <dbReference type="EMBL" id="GAA4392438.1"/>
    </source>
</evidence>
<accession>A0ABP8JKV6</accession>
<dbReference type="PANTHER" id="PTHR42813">
    <property type="entry name" value="ZINC-TYPE ALCOHOL DEHYDROGENASE-LIKE"/>
    <property type="match status" value="1"/>
</dbReference>
<dbReference type="PANTHER" id="PTHR42813:SF2">
    <property type="entry name" value="DEHYDROGENASE, ZINC-CONTAINING, PUTATIVE (AFU_ORTHOLOGUE AFUA_2G02810)-RELATED"/>
    <property type="match status" value="1"/>
</dbReference>
<dbReference type="EMBL" id="BAABFX010000020">
    <property type="protein sequence ID" value="GAA4392438.1"/>
    <property type="molecule type" value="Genomic_DNA"/>
</dbReference>
<dbReference type="Gene3D" id="3.40.50.720">
    <property type="entry name" value="NAD(P)-binding Rossmann-like Domain"/>
    <property type="match status" value="1"/>
</dbReference>
<dbReference type="InterPro" id="IPR036291">
    <property type="entry name" value="NAD(P)-bd_dom_sf"/>
</dbReference>
<evidence type="ECO:0000256" key="5">
    <source>
        <dbReference type="SAM" id="Phobius"/>
    </source>
</evidence>
<keyword evidence="2" id="KW-0479">Metal-binding</keyword>
<name>A0ABP8JKV6_9MICO</name>
<evidence type="ECO:0000256" key="3">
    <source>
        <dbReference type="ARBA" id="ARBA00022833"/>
    </source>
</evidence>
<comment type="caution">
    <text evidence="6">The sequence shown here is derived from an EMBL/GenBank/DDBJ whole genome shotgun (WGS) entry which is preliminary data.</text>
</comment>
<proteinExistence type="predicted"/>
<dbReference type="Gene3D" id="3.90.180.10">
    <property type="entry name" value="Medium-chain alcohol dehydrogenases, catalytic domain"/>
    <property type="match status" value="1"/>
</dbReference>
<feature type="region of interest" description="Disordered" evidence="4">
    <location>
        <begin position="111"/>
        <end position="135"/>
    </location>
</feature>
<keyword evidence="3" id="KW-0862">Zinc</keyword>
<dbReference type="Proteomes" id="UP001500390">
    <property type="component" value="Unassembled WGS sequence"/>
</dbReference>
<comment type="cofactor">
    <cofactor evidence="1">
        <name>Zn(2+)</name>
        <dbReference type="ChEBI" id="CHEBI:29105"/>
    </cofactor>
</comment>
<evidence type="ECO:0000256" key="1">
    <source>
        <dbReference type="ARBA" id="ARBA00001947"/>
    </source>
</evidence>
<keyword evidence="5" id="KW-1133">Transmembrane helix</keyword>
<keyword evidence="7" id="KW-1185">Reference proteome</keyword>
<dbReference type="RefSeq" id="WP_159903192.1">
    <property type="nucleotide sequence ID" value="NZ_BAABFX010000020.1"/>
</dbReference>
<keyword evidence="5" id="KW-0472">Membrane</keyword>